<sequence length="285" mass="32955">MNPKKLKQLKKRVKKAHQIVNEPSYIQELNTYRDLFDDFPPVKYLINNVLESDRLLKNGLLPQPLPKLLLPDNIQDTIFKKVNEQFPQGDPRGDKLWNKYSEALPKLDKALRNYRDYLEETYGMWSYVNAPFAKALSDYLGGAPTLEIMAGNGYISKGLRNNNATQKIYTTDSQEWIKENETGKHPVTKIEKLDALEAIKKYGDEIEYVIMSWAPDKGEIDWDVLQLLRSTYPEVKLLVIGEKDGATNSKKFWQEAQLSQDDELQKVNANLHSFDLIDEQIYLAK</sequence>
<dbReference type="PATRIC" id="fig|1598.90.peg.1143"/>
<keyword evidence="1" id="KW-0489">Methyltransferase</keyword>
<dbReference type="GO" id="GO:0032259">
    <property type="term" value="P:methylation"/>
    <property type="evidence" value="ECO:0007669"/>
    <property type="project" value="UniProtKB-KW"/>
</dbReference>
<keyword evidence="1" id="KW-0808">Transferase</keyword>
<name>A0A073JNY8_LIMRT</name>
<dbReference type="AlphaFoldDB" id="A0A073JNY8"/>
<dbReference type="Proteomes" id="UP000027731">
    <property type="component" value="Unassembled WGS sequence"/>
</dbReference>
<reference evidence="1 2" key="1">
    <citation type="submission" date="2014-06" db="EMBL/GenBank/DDBJ databases">
        <title>Genetic determinant of reutericyclin biosynthesis of Lactobacillus reuteri.</title>
        <authorList>
            <person name="Lin X."/>
            <person name="Duar R."/>
            <person name="Walter J."/>
            <person name="Gaenzle M."/>
        </authorList>
    </citation>
    <scope>NUCLEOTIDE SEQUENCE [LARGE SCALE GENOMIC DNA]</scope>
    <source>
        <strain evidence="1 2">LTH2584</strain>
    </source>
</reference>
<dbReference type="EMBL" id="JOSX01000019">
    <property type="protein sequence ID" value="KEK14913.1"/>
    <property type="molecule type" value="Genomic_DNA"/>
</dbReference>
<protein>
    <submittedName>
        <fullName evidence="1">SAM-dependent methyltransferase</fullName>
    </submittedName>
</protein>
<organism evidence="1 2">
    <name type="scientific">Limosilactobacillus reuteri</name>
    <name type="common">Lactobacillus reuteri</name>
    <dbReference type="NCBI Taxonomy" id="1598"/>
    <lineage>
        <taxon>Bacteria</taxon>
        <taxon>Bacillati</taxon>
        <taxon>Bacillota</taxon>
        <taxon>Bacilli</taxon>
        <taxon>Lactobacillales</taxon>
        <taxon>Lactobacillaceae</taxon>
        <taxon>Limosilactobacillus</taxon>
    </lineage>
</organism>
<evidence type="ECO:0000313" key="1">
    <source>
        <dbReference type="EMBL" id="KEK14913.1"/>
    </source>
</evidence>
<proteinExistence type="predicted"/>
<comment type="caution">
    <text evidence="1">The sequence shown here is derived from an EMBL/GenBank/DDBJ whole genome shotgun (WGS) entry which is preliminary data.</text>
</comment>
<gene>
    <name evidence="1" type="ORF">LR3_04530</name>
</gene>
<dbReference type="GO" id="GO:0008168">
    <property type="term" value="F:methyltransferase activity"/>
    <property type="evidence" value="ECO:0007669"/>
    <property type="project" value="UniProtKB-KW"/>
</dbReference>
<evidence type="ECO:0000313" key="2">
    <source>
        <dbReference type="Proteomes" id="UP000027731"/>
    </source>
</evidence>
<accession>A0A073JNY8</accession>